<dbReference type="EMBL" id="LC063769">
    <property type="protein sequence ID" value="BBE15817.1"/>
    <property type="molecule type" value="Viral_cRNA"/>
</dbReference>
<sequence>MSSERVLYFSTLNWRCAVRKKKNCKMGRSHISAVHDASMSLCDADHFFMYNIYPNFGFSLKVEQRTVVGCENTVYKFLDHGVMPARVCAWESSGSCVIPRRSWLDCGISWQFCNWTIENLMNNGEVEVLRALSWPTGRPTLQFIREFCRSKSFTTSGFRSVRERVAKLIFKAAKSEEGESLGEAITKCWRKVRSEAMRLGVPEFDVPGVDLIRDISLIQIERAYMRINKCGSKWDNLPATGWDEPGCSMYEGVIPFFNLSQKLSMKCASKVRNEPESRVWMRRKLKGKKVESKSQLIDLQEGITNIWMLDISDHFNMFPDLINRVLDKSFGKDWPALGAP</sequence>
<keyword evidence="2" id="KW-1185">Reference proteome</keyword>
<evidence type="ECO:0000313" key="1">
    <source>
        <dbReference type="EMBL" id="BBE15817.1"/>
    </source>
</evidence>
<name>A0A2Z6FB09_9VIRU</name>
<accession>A0A2Z6FB09</accession>
<dbReference type="GeneID" id="41324491"/>
<protein>
    <submittedName>
        <fullName evidence="1">Nonstructural protein</fullName>
    </submittedName>
</protein>
<proteinExistence type="predicted"/>
<reference evidence="1" key="1">
    <citation type="journal article" date="2018" name="MSphere">
        <title>The Unique Phylogenetic Position of a Novel Tick-Borne Phlebovirus Ensures an Ixodid Origin of the Genus Phlebovirus.</title>
        <authorList>
            <person name="Matsuno K."/>
            <person name="Kajihara M."/>
            <person name="Nakao R."/>
            <person name="Nao N."/>
            <person name="Mori-Kajihara A."/>
            <person name="Muramatsu M."/>
            <person name="Qiu Y."/>
            <person name="Torii S."/>
            <person name="Igarashi M."/>
            <person name="Kasajima N."/>
            <person name="Mizuma K."/>
            <person name="Yoshii K."/>
            <person name="Sawa H."/>
            <person name="Sugimoto C."/>
            <person name="Takada A."/>
            <person name="Ebihara H."/>
        </authorList>
    </citation>
    <scope>NUCLEOTIDE SEQUENCE [LARGE SCALE GENOMIC DNA]</scope>
    <source>
        <strain evidence="1">MKW73</strain>
    </source>
</reference>
<gene>
    <name evidence="1" type="primary">NSs</name>
</gene>
<evidence type="ECO:0000313" key="2">
    <source>
        <dbReference type="Proteomes" id="UP000288989"/>
    </source>
</evidence>
<organism evidence="1 2">
    <name type="scientific">Mukawa virus</name>
    <dbReference type="NCBI Taxonomy" id="1569922"/>
    <lineage>
        <taxon>Viruses</taxon>
        <taxon>Riboviria</taxon>
        <taxon>Orthornavirae</taxon>
        <taxon>Negarnaviricota</taxon>
        <taxon>Polyploviricotina</taxon>
        <taxon>Bunyaviricetes</taxon>
        <taxon>Hareavirales</taxon>
        <taxon>Phenuiviridae</taxon>
        <taxon>Phlebovirus</taxon>
        <taxon>Phlebovirus mukawaense</taxon>
    </lineage>
</organism>
<dbReference type="RefSeq" id="YP_009666334.1">
    <property type="nucleotide sequence ID" value="NC_043511.1"/>
</dbReference>
<dbReference type="KEGG" id="vg:41324491"/>
<dbReference type="Proteomes" id="UP000288989">
    <property type="component" value="Genome"/>
</dbReference>